<organism evidence="2 3">
    <name type="scientific">Mesorhabditis belari</name>
    <dbReference type="NCBI Taxonomy" id="2138241"/>
    <lineage>
        <taxon>Eukaryota</taxon>
        <taxon>Metazoa</taxon>
        <taxon>Ecdysozoa</taxon>
        <taxon>Nematoda</taxon>
        <taxon>Chromadorea</taxon>
        <taxon>Rhabditida</taxon>
        <taxon>Rhabditina</taxon>
        <taxon>Rhabditomorpha</taxon>
        <taxon>Rhabditoidea</taxon>
        <taxon>Rhabditidae</taxon>
        <taxon>Mesorhabditinae</taxon>
        <taxon>Mesorhabditis</taxon>
    </lineage>
</organism>
<reference evidence="3" key="1">
    <citation type="submission" date="2024-02" db="UniProtKB">
        <authorList>
            <consortium name="WormBaseParasite"/>
        </authorList>
    </citation>
    <scope>IDENTIFICATION</scope>
</reference>
<dbReference type="WBParaSite" id="MBELARI_LOCUS11178">
    <property type="protein sequence ID" value="MBELARI_LOCUS11178"/>
    <property type="gene ID" value="MBELARI_LOCUS11178"/>
</dbReference>
<proteinExistence type="predicted"/>
<evidence type="ECO:0000313" key="2">
    <source>
        <dbReference type="Proteomes" id="UP000887575"/>
    </source>
</evidence>
<name>A0AAF3EB77_9BILA</name>
<sequence>MELKRLEPLPRSDHYGIAFKIGGLQFLTPPGKATLQTCGMESEVVSDEGAVEEPVQDALNPEEIEETEEAEDVAAGTSSGKPIRKRKRNRKNDFVEFSEIKDELNPWAKLGERKNTLVLSYVQKIQKETQEQREKRLEHIRRLNRQRLQTETPEQRERRLKVLRENSRKRRNRLIAERGLEDVRRKRKEFRVYDESDSLNGPVDIEKLQLAENKERYAPLQVTALKANEFLTGLEQQRIINRGVQFPDKQIYVLHSFWAEGIIIKTLDAIPKSPLPLIQLPQGLIKPYFAAYQGTSRYLQTFDYFQELGDNAKTKGADLNGFPMTYKEWVEFGMPDTDMTPDIEGGYFEKEFLEVDMKQTLKPGQSQASTLLFAQVKEEIEENPMPIIDSELSDQITDVSTMSDEKKDVVKMC</sequence>
<evidence type="ECO:0000256" key="1">
    <source>
        <dbReference type="SAM" id="MobiDB-lite"/>
    </source>
</evidence>
<evidence type="ECO:0000313" key="3">
    <source>
        <dbReference type="WBParaSite" id="MBELARI_LOCUS11178"/>
    </source>
</evidence>
<keyword evidence="2" id="KW-1185">Reference proteome</keyword>
<protein>
    <submittedName>
        <fullName evidence="3">Uncharacterized protein</fullName>
    </submittedName>
</protein>
<accession>A0AAF3EB77</accession>
<dbReference type="AlphaFoldDB" id="A0AAF3EB77"/>
<feature type="region of interest" description="Disordered" evidence="1">
    <location>
        <begin position="62"/>
        <end position="88"/>
    </location>
</feature>
<dbReference type="Proteomes" id="UP000887575">
    <property type="component" value="Unassembled WGS sequence"/>
</dbReference>
<feature type="compositionally biased region" description="Acidic residues" evidence="1">
    <location>
        <begin position="62"/>
        <end position="72"/>
    </location>
</feature>